<dbReference type="InterPro" id="IPR025667">
    <property type="entry name" value="SprB_repeat"/>
</dbReference>
<evidence type="ECO:0000259" key="1">
    <source>
        <dbReference type="PROSITE" id="PS50093"/>
    </source>
</evidence>
<dbReference type="Gene3D" id="2.60.120.200">
    <property type="match status" value="1"/>
</dbReference>
<dbReference type="GO" id="GO:0005975">
    <property type="term" value="P:carbohydrate metabolic process"/>
    <property type="evidence" value="ECO:0007669"/>
    <property type="project" value="UniProtKB-ARBA"/>
</dbReference>
<proteinExistence type="predicted"/>
<dbReference type="eggNOG" id="COG3291">
    <property type="taxonomic scope" value="Bacteria"/>
</dbReference>
<gene>
    <name evidence="2" type="ORF">HLUCCX10_05930</name>
</gene>
<accession>A0A0P7XMS8</accession>
<dbReference type="OrthoDB" id="7794186at2"/>
<name>A0A0P7XMS8_9BACT</name>
<dbReference type="InterPro" id="IPR022409">
    <property type="entry name" value="PKD/Chitinase_dom"/>
</dbReference>
<dbReference type="CDD" id="cd00146">
    <property type="entry name" value="PKD"/>
    <property type="match status" value="1"/>
</dbReference>
<dbReference type="SUPFAM" id="SSF48726">
    <property type="entry name" value="Immunoglobulin"/>
    <property type="match status" value="1"/>
</dbReference>
<organism evidence="2 3">
    <name type="scientific">Algoriphagus marincola HL-49</name>
    <dbReference type="NCBI Taxonomy" id="1305737"/>
    <lineage>
        <taxon>Bacteria</taxon>
        <taxon>Pseudomonadati</taxon>
        <taxon>Bacteroidota</taxon>
        <taxon>Cytophagia</taxon>
        <taxon>Cytophagales</taxon>
        <taxon>Cyclobacteriaceae</taxon>
        <taxon>Algoriphagus</taxon>
    </lineage>
</organism>
<dbReference type="InterPro" id="IPR035986">
    <property type="entry name" value="PKD_dom_sf"/>
</dbReference>
<evidence type="ECO:0000313" key="3">
    <source>
        <dbReference type="Proteomes" id="UP000050421"/>
    </source>
</evidence>
<dbReference type="SUPFAM" id="SSF49299">
    <property type="entry name" value="PKD domain"/>
    <property type="match status" value="1"/>
</dbReference>
<dbReference type="InterPro" id="IPR026341">
    <property type="entry name" value="T9SS_type_B"/>
</dbReference>
<dbReference type="InterPro" id="IPR000601">
    <property type="entry name" value="PKD_dom"/>
</dbReference>
<dbReference type="PATRIC" id="fig|1305737.6.peg.1849"/>
<dbReference type="InterPro" id="IPR017868">
    <property type="entry name" value="Filamin/ABP280_repeat-like"/>
</dbReference>
<comment type="caution">
    <text evidence="2">The sequence shown here is derived from an EMBL/GenBank/DDBJ whole genome shotgun (WGS) entry which is preliminary data.</text>
</comment>
<dbReference type="InterPro" id="IPR036179">
    <property type="entry name" value="Ig-like_dom_sf"/>
</dbReference>
<dbReference type="SUPFAM" id="SSF49899">
    <property type="entry name" value="Concanavalin A-like lectins/glucanases"/>
    <property type="match status" value="1"/>
</dbReference>
<dbReference type="PROSITE" id="PS50194">
    <property type="entry name" value="FILAMIN_REPEAT"/>
    <property type="match status" value="1"/>
</dbReference>
<dbReference type="NCBIfam" id="TIGR04131">
    <property type="entry name" value="Bac_Flav_CTERM"/>
    <property type="match status" value="1"/>
</dbReference>
<dbReference type="PROSITE" id="PS50093">
    <property type="entry name" value="PKD"/>
    <property type="match status" value="1"/>
</dbReference>
<sequence>MRTKRSVSLLVVFSIFWMGLGMLSAFGQGVVRIPRAGFPYCQPFTSTGNPNDIPFTIARGNEIFNYFPLNLSSDRDLILTGNALQLTPSEQNQRGYVLIDLPFSSEYGIKASFEYFIHTPGGNGLGDGLSFFLIDGAIDASTFEIGGVGGSLGYAPHGLNSGAYTTGGVTGGYVGIGFDVLGNYGNFHEKKYGGFSNPNQFNFLTPSSNLEFYPDAISIRGPVHPSDALRRNNEPFLDQTNLTVDSYQFIDGLITYFDTDLSDYSSPGYYLNRVSNGSAALWSSNPSFFLGTSEQFKIGSGLRPQDTSCGTIPNGYRKVFIDLEPTGNPTSPYRISLDMLVDNNPTPVSIFNGLLYSDNPAPETLKIGFAASTGSDFYSIHEIRNVALQVSSIEEQDKPQPPSLFREVCIDQSDEVEFPFCVNLPSSVNAFIQCIQLFDTDPGPGNNDFTQDTFDCGLSPFCSERCLDQNKRIPVFDPNDPTRQVGELIAELSDEVEPGEFNQALIRYERTDLSFYGTVTAWYKIIDNFGLESDGTPITITVNPLPQILNPGVVQDPTCDGQSDGSLSNVVIDFLVPGQYTLEVENQDGDTFPFNIISETTNPEGYSTVTIDVSGLNLGDFFVEASNISNSSLGNICSGNFDNITDDDCDIRLPISTITNVTGTPVEVDLDDQEVCEGTPVVFEPRLFDASDATNPSFLWWKDANKTPGEQITDGQTEGPIEYNIDTNTGTLTITGLPQSGTPYEYFVEVVADPSQNLCATPAGSLKPVQVLVLPPLSLDATVSDDLCRLGAGQIVVNASGGFGTYEYSLDGGAFQSSNTFSGLLPGTYTIDVSAGSNCIGTITETIEGPAETLSITQLDQTNPSCGLENGIVTFEVAGGTPGYTFTLNGDPITPQLNGNTYTIDGLYDAPTHIIEVIDSNNCNATFTTSAFDPIPIPTFDATDAVICPGETAILTVQTVELSNATNLSYSWRDENGNPLSDGNGISYSANATTGELQITGLSENVDPYEFQVIVSGDNLCNSDPIPATVTVNPVPKILEAQPVNILCFGEATGSITFIPEDDTAGADYEYKLDKEATSWQGPVFNNLPSGTYSPEVRNTNTGCTTTLPDVTLTEPAEVLFDFDEVIQPACDEANGLIRVDFSGGVGPYDVELFQDGSSIRTENDASSPLEFRDLAPGDYEIRLTDDNGCPHSLNQQLINDVGIQISVDPMSDEICAGDAATILPVITTAGNPELTWYKDANRQDEISTSATPDADGLTFDVDASTMQLEVTGLQPGTYTYYLVAEGPGYCPNPPFEANITVLEPISATLAIENEACFDAGDGSIEVSASGSDGNFEYSINGGTDWQSTTLFSNLSPGTYTIDIRSTGGNDCVFNVSGEVLGTTPIAINAPDILRSSCGLSNGSIENLQISGGWGNYSVEWRQGSETGPVVSSDPTQAVDLAPDTYFLLITDDEGCPFVESFVLEEQPRPEFVIAPVEICAGEEVILTPVNTVSGSSGSDLVWYKDASRTQEISNGPDPNDPAVSYALDPDGVLTITGLSGDRDPYTYYLHVVCNDEMVPVDALVRTVPDLDFETDPEQCFGAEDGKIRIIAGADPLYEYSISGNNLTQAELEAAEYAPGTYTISVSNEGFCLQDFTVVVEGPDAPLEVDPLTQIDPGCGADIGVISTEVSGGWAPYEVTLFRDGSAIETSTFQGPEVEFDDLAPGDYYLTVTDAEGCVETSNTVTLVYGPTQVIIDDAEICEGEDAVLIPSINPSAPNPTYSWFKDAAATIPIVSDPNPDANGHIFQIAADGTLTISGLDASDSPQTYYATVSGTDVCAGFIGSAQVVINRIPSLSYAVSNEVCFGDNGTINLQGSAGDGTFEYSLNGNDWQSSGTFDVAPGIYTGYVRSGAGCIVSSPNIEVQGPSAPLSYSEPALVDPTCNTADGSISFTISGGYGNYSVEVTKDGASFGTFASPSGQVDLQDLESGSYSFLILDENPDGINCQLSIPAQIELEDLPTPLSASGVEICEGETASIQASTTQTGISPVFTWYQNANGTGEINNGTSGSVSYQINSSTGELSISGLSGQSDPYVYYVGISGNGVCEPELVPVEVFVYPIPNLRVSNPSIVCDPQGTVDLTQFIEGFNPNIYDYNIIDPTGGSMRMDEIDAVNLSGSYQVSTSLRGADCWSAEQRIQVIISDTELIPEFNYEIDLGGGNILANAEVQIQEPVQFQDVSLGKVIIWNWDFGDGSTSSAQNPSHEYQKKGSYTVTLTTIDEFGCVAEYQRVIQVFDDYIIMVPNAFTPDGTKNQYFKPQYRGIASMEFYIFNTWGELIFEANSLETMGWDGTLNGKKVPNGNYVYRAVFTTRSGEKEERSGVFVLIR</sequence>
<dbReference type="Pfam" id="PF13573">
    <property type="entry name" value="SprB"/>
    <property type="match status" value="3"/>
</dbReference>
<dbReference type="Proteomes" id="UP000050421">
    <property type="component" value="Unassembled WGS sequence"/>
</dbReference>
<dbReference type="InterPro" id="IPR013320">
    <property type="entry name" value="ConA-like_dom_sf"/>
</dbReference>
<evidence type="ECO:0000313" key="2">
    <source>
        <dbReference type="EMBL" id="KPQ18045.1"/>
    </source>
</evidence>
<feature type="domain" description="PKD" evidence="1">
    <location>
        <begin position="2210"/>
        <end position="2272"/>
    </location>
</feature>
<dbReference type="EMBL" id="LJXT01000027">
    <property type="protein sequence ID" value="KPQ18045.1"/>
    <property type="molecule type" value="Genomic_DNA"/>
</dbReference>
<dbReference type="STRING" id="1305737.GCA_000526355_02827"/>
<dbReference type="GO" id="GO:0004553">
    <property type="term" value="F:hydrolase activity, hydrolyzing O-glycosyl compounds"/>
    <property type="evidence" value="ECO:0007669"/>
    <property type="project" value="UniProtKB-ARBA"/>
</dbReference>
<dbReference type="Pfam" id="PF13585">
    <property type="entry name" value="CHU_C"/>
    <property type="match status" value="1"/>
</dbReference>
<dbReference type="SMART" id="SM00089">
    <property type="entry name" value="PKD"/>
    <property type="match status" value="1"/>
</dbReference>
<dbReference type="Gene3D" id="2.60.40.10">
    <property type="entry name" value="Immunoglobulins"/>
    <property type="match status" value="3"/>
</dbReference>
<dbReference type="Pfam" id="PF18911">
    <property type="entry name" value="PKD_4"/>
    <property type="match status" value="1"/>
</dbReference>
<protein>
    <submittedName>
        <fullName evidence="2">T9SS substrate parallel beta helix repeat</fullName>
    </submittedName>
</protein>
<dbReference type="InterPro" id="IPR013783">
    <property type="entry name" value="Ig-like_fold"/>
</dbReference>
<reference evidence="2 3" key="1">
    <citation type="submission" date="2015-09" db="EMBL/GenBank/DDBJ databases">
        <title>Identification and resolution of microdiversity through metagenomic sequencing of parallel consortia.</title>
        <authorList>
            <person name="Nelson W.C."/>
            <person name="Romine M.F."/>
            <person name="Lindemann S.R."/>
        </authorList>
    </citation>
    <scope>NUCLEOTIDE SEQUENCE [LARGE SCALE GENOMIC DNA]</scope>
    <source>
        <strain evidence="2">HL-49</strain>
    </source>
</reference>